<dbReference type="Gene3D" id="1.20.120.1630">
    <property type="match status" value="1"/>
</dbReference>
<feature type="domain" description="3-oxo-5-alpha-steroid 4-dehydrogenase C-terminal" evidence="18">
    <location>
        <begin position="155"/>
        <end position="310"/>
    </location>
</feature>
<evidence type="ECO:0000313" key="19">
    <source>
        <dbReference type="EMBL" id="KAF2839517.1"/>
    </source>
</evidence>
<dbReference type="EMBL" id="MU006094">
    <property type="protein sequence ID" value="KAF2839517.1"/>
    <property type="molecule type" value="Genomic_DNA"/>
</dbReference>
<evidence type="ECO:0000256" key="15">
    <source>
        <dbReference type="ARBA" id="ARBA00051495"/>
    </source>
</evidence>
<organism evidence="19 20">
    <name type="scientific">Patellaria atrata CBS 101060</name>
    <dbReference type="NCBI Taxonomy" id="1346257"/>
    <lineage>
        <taxon>Eukaryota</taxon>
        <taxon>Fungi</taxon>
        <taxon>Dikarya</taxon>
        <taxon>Ascomycota</taxon>
        <taxon>Pezizomycotina</taxon>
        <taxon>Dothideomycetes</taxon>
        <taxon>Dothideomycetes incertae sedis</taxon>
        <taxon>Patellariales</taxon>
        <taxon>Patellariaceae</taxon>
        <taxon>Patellaria</taxon>
    </lineage>
</organism>
<proteinExistence type="inferred from homology"/>
<feature type="transmembrane region" description="Helical" evidence="17">
    <location>
        <begin position="194"/>
        <end position="211"/>
    </location>
</feature>
<evidence type="ECO:0000256" key="16">
    <source>
        <dbReference type="ARBA" id="ARBA00058640"/>
    </source>
</evidence>
<comment type="pathway">
    <text evidence="2">Lipid metabolism; fatty acid biosynthesis.</text>
</comment>
<evidence type="ECO:0000256" key="14">
    <source>
        <dbReference type="ARBA" id="ARBA00023160"/>
    </source>
</evidence>
<keyword evidence="14" id="KW-0275">Fatty acid biosynthesis</keyword>
<dbReference type="GO" id="GO:0102758">
    <property type="term" value="F:very-long-chain enoyl-CoA reductase activity"/>
    <property type="evidence" value="ECO:0007669"/>
    <property type="project" value="UniProtKB-EC"/>
</dbReference>
<dbReference type="OrthoDB" id="540503at2759"/>
<keyword evidence="13 17" id="KW-0472">Membrane</keyword>
<name>A0A9P4VS51_9PEZI</name>
<protein>
    <recommendedName>
        <fullName evidence="4">very-long-chain enoyl-CoA reductase</fullName>
        <ecNumber evidence="4">1.3.1.93</ecNumber>
    </recommendedName>
</protein>
<accession>A0A9P4VS51</accession>
<evidence type="ECO:0000256" key="1">
    <source>
        <dbReference type="ARBA" id="ARBA00004477"/>
    </source>
</evidence>
<keyword evidence="6 17" id="KW-0812">Transmembrane</keyword>
<dbReference type="InterPro" id="IPR001104">
    <property type="entry name" value="3-oxo-5_a-steroid_4-DH_C"/>
</dbReference>
<comment type="function">
    <text evidence="16">Catalyzes the last of the four reactions of the long-chain fatty acids elongation cycle. This endoplasmic reticulum-bound enzymatic process, allows the addition of 2 carbons to the chain of long- and very long-chain fatty acids/VLCFAs per cycle. This enzyme reduces the trans-2,3-enoyl-CoA fatty acid intermediate to an acyl-CoA that can be further elongated by entering a new cycle of elongation. Thereby, it participates in the production of VLCFAs of different chain lengths that are involved in multiple biological processes as precursors of membrane lipids and lipid mediators.</text>
</comment>
<evidence type="ECO:0000256" key="2">
    <source>
        <dbReference type="ARBA" id="ARBA00005194"/>
    </source>
</evidence>
<dbReference type="AlphaFoldDB" id="A0A9P4VS51"/>
<comment type="caution">
    <text evidence="19">The sequence shown here is derived from an EMBL/GenBank/DDBJ whole genome shotgun (WGS) entry which is preliminary data.</text>
</comment>
<dbReference type="Proteomes" id="UP000799429">
    <property type="component" value="Unassembled WGS sequence"/>
</dbReference>
<gene>
    <name evidence="19" type="ORF">M501DRAFT_932762</name>
</gene>
<dbReference type="PANTHER" id="PTHR10556">
    <property type="entry name" value="3-OXO-5-ALPHA-STEROID 4-DEHYDROGENASE"/>
    <property type="match status" value="1"/>
</dbReference>
<evidence type="ECO:0000256" key="10">
    <source>
        <dbReference type="ARBA" id="ARBA00022989"/>
    </source>
</evidence>
<dbReference type="PANTHER" id="PTHR10556:SF28">
    <property type="entry name" value="VERY-LONG-CHAIN ENOYL-COA REDUCTASE"/>
    <property type="match status" value="1"/>
</dbReference>
<evidence type="ECO:0000313" key="20">
    <source>
        <dbReference type="Proteomes" id="UP000799429"/>
    </source>
</evidence>
<sequence length="310" mass="34926">MSSKSITLIIKPRGNPIRNLPDETAILLSDSGAELHKQIAKASQTSIHRLRITKGSDNSVVANSKDVSIESTGLRDRSSIVIKDLGPQISWQTVFIIEYIGPILIHPLLYFLRPYVYGTNLPPSTLQTISCILVTLHFVKRELETLFIHRFSLATMPFRNVFKNSAHYWLVSGLLMAWFTYAPNGPTQKSQEDVFGGLALTQIGLFLYTIGELGNLSNHLTLRNLRSSGSTERGIPQGLGFNLVTCPNYMFETISWLGMFCVNRSWSTVVFIVLAVAQMAAWAKKKERRYRKEFGSKYEKKKYGMIPGLF</sequence>
<keyword evidence="10 17" id="KW-1133">Transmembrane helix</keyword>
<evidence type="ECO:0000256" key="6">
    <source>
        <dbReference type="ARBA" id="ARBA00022692"/>
    </source>
</evidence>
<evidence type="ECO:0000256" key="9">
    <source>
        <dbReference type="ARBA" id="ARBA00022857"/>
    </source>
</evidence>
<keyword evidence="20" id="KW-1185">Reference proteome</keyword>
<feature type="transmembrane region" description="Helical" evidence="17">
    <location>
        <begin position="265"/>
        <end position="283"/>
    </location>
</feature>
<evidence type="ECO:0000259" key="18">
    <source>
        <dbReference type="Pfam" id="PF02544"/>
    </source>
</evidence>
<evidence type="ECO:0000256" key="8">
    <source>
        <dbReference type="ARBA" id="ARBA00022832"/>
    </source>
</evidence>
<evidence type="ECO:0000256" key="7">
    <source>
        <dbReference type="ARBA" id="ARBA00022824"/>
    </source>
</evidence>
<evidence type="ECO:0000256" key="13">
    <source>
        <dbReference type="ARBA" id="ARBA00023136"/>
    </source>
</evidence>
<keyword evidence="12" id="KW-0443">Lipid metabolism</keyword>
<comment type="subcellular location">
    <subcellularLocation>
        <location evidence="1">Endoplasmic reticulum membrane</location>
        <topology evidence="1">Multi-pass membrane protein</topology>
    </subcellularLocation>
</comment>
<dbReference type="Pfam" id="PF02544">
    <property type="entry name" value="Steroid_dh"/>
    <property type="match status" value="1"/>
</dbReference>
<keyword evidence="8" id="KW-0276">Fatty acid metabolism</keyword>
<evidence type="ECO:0000256" key="17">
    <source>
        <dbReference type="SAM" id="Phobius"/>
    </source>
</evidence>
<keyword evidence="11" id="KW-0560">Oxidoreductase</keyword>
<dbReference type="FunFam" id="1.20.120.1630:FF:000010">
    <property type="entry name" value="Steroid alpha reductase family protein"/>
    <property type="match status" value="1"/>
</dbReference>
<comment type="similarity">
    <text evidence="3">Belongs to the steroid 5-alpha reductase family.</text>
</comment>
<evidence type="ECO:0000256" key="4">
    <source>
        <dbReference type="ARBA" id="ARBA00012530"/>
    </source>
</evidence>
<dbReference type="PROSITE" id="PS50244">
    <property type="entry name" value="S5A_REDUCTASE"/>
    <property type="match status" value="1"/>
</dbReference>
<feature type="transmembrane region" description="Helical" evidence="17">
    <location>
        <begin position="166"/>
        <end position="182"/>
    </location>
</feature>
<evidence type="ECO:0000256" key="5">
    <source>
        <dbReference type="ARBA" id="ARBA00022516"/>
    </source>
</evidence>
<dbReference type="GO" id="GO:0042761">
    <property type="term" value="P:very long-chain fatty acid biosynthetic process"/>
    <property type="evidence" value="ECO:0007669"/>
    <property type="project" value="TreeGrafter"/>
</dbReference>
<keyword evidence="7" id="KW-0256">Endoplasmic reticulum</keyword>
<evidence type="ECO:0000256" key="3">
    <source>
        <dbReference type="ARBA" id="ARBA00007742"/>
    </source>
</evidence>
<keyword evidence="9" id="KW-0521">NADP</keyword>
<keyword evidence="5" id="KW-0444">Lipid biosynthesis</keyword>
<evidence type="ECO:0000256" key="11">
    <source>
        <dbReference type="ARBA" id="ARBA00023002"/>
    </source>
</evidence>
<comment type="catalytic activity">
    <reaction evidence="15">
        <text>a very-long-chain 2,3-saturated fatty acyl-CoA + NADP(+) = a very-long-chain (2E)-enoyl-CoA + NADPH + H(+)</text>
        <dbReference type="Rhea" id="RHEA:14473"/>
        <dbReference type="ChEBI" id="CHEBI:15378"/>
        <dbReference type="ChEBI" id="CHEBI:57783"/>
        <dbReference type="ChEBI" id="CHEBI:58349"/>
        <dbReference type="ChEBI" id="CHEBI:83724"/>
        <dbReference type="ChEBI" id="CHEBI:83728"/>
        <dbReference type="EC" id="1.3.1.93"/>
    </reaction>
</comment>
<evidence type="ECO:0000256" key="12">
    <source>
        <dbReference type="ARBA" id="ARBA00023098"/>
    </source>
</evidence>
<dbReference type="EC" id="1.3.1.93" evidence="4"/>
<dbReference type="InterPro" id="IPR039357">
    <property type="entry name" value="SRD5A/TECR"/>
</dbReference>
<reference evidence="19" key="1">
    <citation type="journal article" date="2020" name="Stud. Mycol.">
        <title>101 Dothideomycetes genomes: a test case for predicting lifestyles and emergence of pathogens.</title>
        <authorList>
            <person name="Haridas S."/>
            <person name="Albert R."/>
            <person name="Binder M."/>
            <person name="Bloem J."/>
            <person name="Labutti K."/>
            <person name="Salamov A."/>
            <person name="Andreopoulos B."/>
            <person name="Baker S."/>
            <person name="Barry K."/>
            <person name="Bills G."/>
            <person name="Bluhm B."/>
            <person name="Cannon C."/>
            <person name="Castanera R."/>
            <person name="Culley D."/>
            <person name="Daum C."/>
            <person name="Ezra D."/>
            <person name="Gonzalez J."/>
            <person name="Henrissat B."/>
            <person name="Kuo A."/>
            <person name="Liang C."/>
            <person name="Lipzen A."/>
            <person name="Lutzoni F."/>
            <person name="Magnuson J."/>
            <person name="Mondo S."/>
            <person name="Nolan M."/>
            <person name="Ohm R."/>
            <person name="Pangilinan J."/>
            <person name="Park H.-J."/>
            <person name="Ramirez L."/>
            <person name="Alfaro M."/>
            <person name="Sun H."/>
            <person name="Tritt A."/>
            <person name="Yoshinaga Y."/>
            <person name="Zwiers L.-H."/>
            <person name="Turgeon B."/>
            <person name="Goodwin S."/>
            <person name="Spatafora J."/>
            <person name="Crous P."/>
            <person name="Grigoriev I."/>
        </authorList>
    </citation>
    <scope>NUCLEOTIDE SEQUENCE</scope>
    <source>
        <strain evidence="19">CBS 101060</strain>
    </source>
</reference>
<dbReference type="GO" id="GO:0005789">
    <property type="term" value="C:endoplasmic reticulum membrane"/>
    <property type="evidence" value="ECO:0007669"/>
    <property type="project" value="UniProtKB-SubCell"/>
</dbReference>